<comment type="caution">
    <text evidence="3">The sequence shown here is derived from an EMBL/GenBank/DDBJ whole genome shotgun (WGS) entry which is preliminary data.</text>
</comment>
<evidence type="ECO:0000256" key="1">
    <source>
        <dbReference type="SAM" id="SignalP"/>
    </source>
</evidence>
<evidence type="ECO:0000313" key="4">
    <source>
        <dbReference type="Proteomes" id="UP000797356"/>
    </source>
</evidence>
<dbReference type="PANTHER" id="PTHR34056">
    <property type="entry name" value="GPI-ANCHORED PROTEIN"/>
    <property type="match status" value="1"/>
</dbReference>
<dbReference type="OrthoDB" id="764087at2759"/>
<gene>
    <name evidence="3" type="ORF">COCNU_06G007660</name>
</gene>
<accession>A0A8K0IBW2</accession>
<proteinExistence type="predicted"/>
<dbReference type="Pfam" id="PF19160">
    <property type="entry name" value="SPARK"/>
    <property type="match status" value="1"/>
</dbReference>
<feature type="signal peptide" evidence="1">
    <location>
        <begin position="1"/>
        <end position="21"/>
    </location>
</feature>
<feature type="domain" description="SPARK" evidence="2">
    <location>
        <begin position="59"/>
        <end position="221"/>
    </location>
</feature>
<sequence length="329" mass="34322">MLQIPFLLFVILSSQISLLPAVPNLDPEPALIPPSSLVLSISSPNSGATVPAFPEQSTAAVPCSLDLPPALLHSVSAACSALDSSSLPSRPRCCPALAAWLFSAHSAAGLATRPPPLSSSASTADLPILPDDSESCAAAAEAALRAQGVVLPRPNDTCDVAYCYCGIRLGPLRCPGSFAASASEGRWVVAREDTARSLERDCASPGIGGCARCLKALYELGSEEKEGGGNVTGPGRREGKERDRECQLMGLTWLLAKDRTRYLRTTAFVLRAFMMSPDVDPTSCSLPAGSGGDDDAPLSVDFGLGDGVRLPLPPLSFRLGLFSLLLSLF</sequence>
<evidence type="ECO:0000313" key="3">
    <source>
        <dbReference type="EMBL" id="KAG1346937.1"/>
    </source>
</evidence>
<reference evidence="3" key="1">
    <citation type="journal article" date="2017" name="Gigascience">
        <title>The genome draft of coconut (Cocos nucifera).</title>
        <authorList>
            <person name="Xiao Y."/>
            <person name="Xu P."/>
            <person name="Fan H."/>
            <person name="Baudouin L."/>
            <person name="Xia W."/>
            <person name="Bocs S."/>
            <person name="Xu J."/>
            <person name="Li Q."/>
            <person name="Guo A."/>
            <person name="Zhou L."/>
            <person name="Li J."/>
            <person name="Wu Y."/>
            <person name="Ma Z."/>
            <person name="Armero A."/>
            <person name="Issali A.E."/>
            <person name="Liu N."/>
            <person name="Peng M."/>
            <person name="Yang Y."/>
        </authorList>
    </citation>
    <scope>NUCLEOTIDE SEQUENCE</scope>
    <source>
        <tissue evidence="3">Spear leaf of Hainan Tall coconut</tissue>
    </source>
</reference>
<dbReference type="AlphaFoldDB" id="A0A8K0IBW2"/>
<name>A0A8K0IBW2_COCNU</name>
<dbReference type="InterPro" id="IPR043891">
    <property type="entry name" value="SPARK"/>
</dbReference>
<dbReference type="EMBL" id="CM017877">
    <property type="protein sequence ID" value="KAG1346937.1"/>
    <property type="molecule type" value="Genomic_DNA"/>
</dbReference>
<keyword evidence="4" id="KW-1185">Reference proteome</keyword>
<dbReference type="Proteomes" id="UP000797356">
    <property type="component" value="Chromosome 6"/>
</dbReference>
<feature type="chain" id="PRO_5035450317" evidence="1">
    <location>
        <begin position="22"/>
        <end position="329"/>
    </location>
</feature>
<organism evidence="3 4">
    <name type="scientific">Cocos nucifera</name>
    <name type="common">Coconut palm</name>
    <dbReference type="NCBI Taxonomy" id="13894"/>
    <lineage>
        <taxon>Eukaryota</taxon>
        <taxon>Viridiplantae</taxon>
        <taxon>Streptophyta</taxon>
        <taxon>Embryophyta</taxon>
        <taxon>Tracheophyta</taxon>
        <taxon>Spermatophyta</taxon>
        <taxon>Magnoliopsida</taxon>
        <taxon>Liliopsida</taxon>
        <taxon>Arecaceae</taxon>
        <taxon>Arecoideae</taxon>
        <taxon>Cocoseae</taxon>
        <taxon>Attaleinae</taxon>
        <taxon>Cocos</taxon>
    </lineage>
</organism>
<dbReference type="InterPro" id="IPR040376">
    <property type="entry name" value="At4g28100-like"/>
</dbReference>
<reference evidence="3" key="2">
    <citation type="submission" date="2019-07" db="EMBL/GenBank/DDBJ databases">
        <authorList>
            <person name="Yang Y."/>
            <person name="Bocs S."/>
            <person name="Baudouin L."/>
        </authorList>
    </citation>
    <scope>NUCLEOTIDE SEQUENCE</scope>
    <source>
        <tissue evidence="3">Spear leaf of Hainan Tall coconut</tissue>
    </source>
</reference>
<evidence type="ECO:0000259" key="2">
    <source>
        <dbReference type="Pfam" id="PF19160"/>
    </source>
</evidence>
<dbReference type="PANTHER" id="PTHR34056:SF1">
    <property type="entry name" value="GPI-ANCHORED PROTEIN"/>
    <property type="match status" value="1"/>
</dbReference>
<keyword evidence="1" id="KW-0732">Signal</keyword>
<protein>
    <submittedName>
        <fullName evidence="3">Putative GPI-anchored protein</fullName>
    </submittedName>
</protein>